<sequence>MAHLQAKRLVEAYKRGGLDQVEEEDDYHLYNGEDDVDDTDDYDPDDHDPDVMYWRIQTNCRTQQKRTLSEHKSRLESQQKTAESHRQIIIREREQQERAVKETLRETMPEEMVQHVAGFIQQIPLAASIASVQALGQIQSATTAAQRTQIEVNRIERLLDSY</sequence>
<evidence type="ECO:0000256" key="1">
    <source>
        <dbReference type="SAM" id="MobiDB-lite"/>
    </source>
</evidence>
<feature type="compositionally biased region" description="Basic and acidic residues" evidence="1">
    <location>
        <begin position="67"/>
        <end position="85"/>
    </location>
</feature>
<evidence type="ECO:0000313" key="2">
    <source>
        <dbReference type="EMBL" id="QKF94205.1"/>
    </source>
</evidence>
<dbReference type="EMBL" id="MT418680">
    <property type="protein sequence ID" value="QKF94205.1"/>
    <property type="molecule type" value="Genomic_DNA"/>
</dbReference>
<proteinExistence type="predicted"/>
<reference evidence="2 3" key="1">
    <citation type="submission" date="2020-04" db="EMBL/GenBank/DDBJ databases">
        <title>Advantages and limits of metagenomic assembly and binning of a giant virus.</title>
        <authorList>
            <person name="Schulz F."/>
            <person name="Andreani J."/>
            <person name="Francis R."/>
            <person name="Boudjemaa H."/>
            <person name="Bou Khalil J.Y."/>
            <person name="Lee J."/>
            <person name="La Scola B."/>
            <person name="Woyke T."/>
        </authorList>
    </citation>
    <scope>NUCLEOTIDE SEQUENCE [LARGE SCALE GENOMIC DNA]</scope>
    <source>
        <strain evidence="2 3">FV1/VV64</strain>
    </source>
</reference>
<feature type="region of interest" description="Disordered" evidence="1">
    <location>
        <begin position="12"/>
        <end position="48"/>
    </location>
</feature>
<dbReference type="Proteomes" id="UP001162001">
    <property type="component" value="Segment"/>
</dbReference>
<gene>
    <name evidence="2" type="ORF">Fadolivirus_1_747</name>
</gene>
<evidence type="ECO:0000313" key="3">
    <source>
        <dbReference type="Proteomes" id="UP001162001"/>
    </source>
</evidence>
<feature type="compositionally biased region" description="Acidic residues" evidence="1">
    <location>
        <begin position="20"/>
        <end position="48"/>
    </location>
</feature>
<accession>A0A7D3QUK8</accession>
<organism evidence="2 3">
    <name type="scientific">Fadolivirus FV1/VV64</name>
    <dbReference type="NCBI Taxonomy" id="3070911"/>
    <lineage>
        <taxon>Viruses</taxon>
        <taxon>Varidnaviria</taxon>
        <taxon>Bamfordvirae</taxon>
        <taxon>Nucleocytoviricota</taxon>
        <taxon>Megaviricetes</taxon>
        <taxon>Imitervirales</taxon>
        <taxon>Mimiviridae</taxon>
        <taxon>Klosneuvirinae</taxon>
        <taxon>Fadolivirus</taxon>
        <taxon>Fadolivirus algeromassiliense</taxon>
    </lineage>
</organism>
<feature type="region of interest" description="Disordered" evidence="1">
    <location>
        <begin position="64"/>
        <end position="85"/>
    </location>
</feature>
<protein>
    <submittedName>
        <fullName evidence="2">Uncharacterized protein</fullName>
    </submittedName>
</protein>
<name>A0A7D3QUK8_9VIRU</name>
<keyword evidence="3" id="KW-1185">Reference proteome</keyword>